<dbReference type="CDD" id="cd09274">
    <property type="entry name" value="RNase_HI_RT_Ty3"/>
    <property type="match status" value="1"/>
</dbReference>
<dbReference type="InterPro" id="IPR036397">
    <property type="entry name" value="RNaseH_sf"/>
</dbReference>
<dbReference type="SUPFAM" id="SSF56672">
    <property type="entry name" value="DNA/RNA polymerases"/>
    <property type="match status" value="1"/>
</dbReference>
<dbReference type="PANTHER" id="PTHR37984:SF5">
    <property type="entry name" value="PROTEIN NYNRIN-LIKE"/>
    <property type="match status" value="1"/>
</dbReference>
<dbReference type="PROSITE" id="PS50994">
    <property type="entry name" value="INTEGRASE"/>
    <property type="match status" value="1"/>
</dbReference>
<dbReference type="InterPro" id="IPR050951">
    <property type="entry name" value="Retrovirus_Pol_polyprotein"/>
</dbReference>
<dbReference type="SUPFAM" id="SSF50630">
    <property type="entry name" value="Acid proteases"/>
    <property type="match status" value="1"/>
</dbReference>
<protein>
    <submittedName>
        <fullName evidence="7">Putative integrase, identical</fullName>
    </submittedName>
</protein>
<dbReference type="InterPro" id="IPR012337">
    <property type="entry name" value="RNaseH-like_sf"/>
</dbReference>
<evidence type="ECO:0000256" key="2">
    <source>
        <dbReference type="ARBA" id="ARBA00022695"/>
    </source>
</evidence>
<dbReference type="GO" id="GO:0004519">
    <property type="term" value="F:endonuclease activity"/>
    <property type="evidence" value="ECO:0007669"/>
    <property type="project" value="UniProtKB-KW"/>
</dbReference>
<evidence type="ECO:0000256" key="3">
    <source>
        <dbReference type="ARBA" id="ARBA00022722"/>
    </source>
</evidence>
<dbReference type="Pfam" id="PF03732">
    <property type="entry name" value="Retrotrans_gag"/>
    <property type="match status" value="1"/>
</dbReference>
<dbReference type="Pfam" id="PF08284">
    <property type="entry name" value="RVP_2"/>
    <property type="match status" value="1"/>
</dbReference>
<reference evidence="7" key="3">
    <citation type="submission" date="2004-06" db="EMBL/GenBank/DDBJ databases">
        <authorList>
            <person name="Buell R."/>
        </authorList>
    </citation>
    <scope>NUCLEOTIDE SEQUENCE</scope>
</reference>
<reference evidence="7" key="2">
    <citation type="submission" date="2003-06" db="EMBL/GenBank/DDBJ databases">
        <authorList>
            <person name="Ronning C.M."/>
        </authorList>
    </citation>
    <scope>NUCLEOTIDE SEQUENCE</scope>
</reference>
<evidence type="ECO:0000256" key="5">
    <source>
        <dbReference type="ARBA" id="ARBA00023268"/>
    </source>
</evidence>
<dbReference type="InterPro" id="IPR000477">
    <property type="entry name" value="RT_dom"/>
</dbReference>
<evidence type="ECO:0000256" key="4">
    <source>
        <dbReference type="ARBA" id="ARBA00022759"/>
    </source>
</evidence>
<dbReference type="Pfam" id="PF17919">
    <property type="entry name" value="RT_RNaseH_2"/>
    <property type="match status" value="1"/>
</dbReference>
<proteinExistence type="predicted"/>
<dbReference type="GO" id="GO:0015074">
    <property type="term" value="P:DNA integration"/>
    <property type="evidence" value="ECO:0007669"/>
    <property type="project" value="InterPro"/>
</dbReference>
<reference evidence="7" key="4">
    <citation type="submission" date="2006-08" db="EMBL/GenBank/DDBJ databases">
        <authorList>
            <person name="Childs K."/>
        </authorList>
    </citation>
    <scope>NUCLEOTIDE SEQUENCE</scope>
</reference>
<dbReference type="Pfam" id="PF00078">
    <property type="entry name" value="RVT_1"/>
    <property type="match status" value="1"/>
</dbReference>
<keyword evidence="5" id="KW-0511">Multifunctional enzyme</keyword>
<accession>Q6L428</accession>
<keyword evidence="1" id="KW-0808">Transferase</keyword>
<organism evidence="7">
    <name type="scientific">Solanum demissum</name>
    <name type="common">Wild potato</name>
    <dbReference type="NCBI Taxonomy" id="50514"/>
    <lineage>
        <taxon>Eukaryota</taxon>
        <taxon>Viridiplantae</taxon>
        <taxon>Streptophyta</taxon>
        <taxon>Embryophyta</taxon>
        <taxon>Tracheophyta</taxon>
        <taxon>Spermatophyta</taxon>
        <taxon>Magnoliopsida</taxon>
        <taxon>eudicotyledons</taxon>
        <taxon>Gunneridae</taxon>
        <taxon>Pentapetalae</taxon>
        <taxon>asterids</taxon>
        <taxon>lamiids</taxon>
        <taxon>Solanales</taxon>
        <taxon>Solanaceae</taxon>
        <taxon>Solanoideae</taxon>
        <taxon>Solaneae</taxon>
        <taxon>Solanum</taxon>
    </lineage>
</organism>
<gene>
    <name evidence="7" type="ORF">SDM1_26t00011</name>
</gene>
<dbReference type="InterPro" id="IPR056924">
    <property type="entry name" value="SH3_Tf2-1"/>
</dbReference>
<sequence length="1609" mass="182265">MFKGRSGWKSSGKVIWSAHDWSSRLKYDSLSLRLGVIAACCTSVSSPSHSAIPTHSRRVDGILRWLLLDWILLEISSPPGSFFLAGLGTYRWLGRFGDIGDCSLASLSSRAESVLLAECPQDDSRYLPHSRVPLSSWAESGLFGWVPPRVTLSSWAGSALLAGWSLMDYLSYFGLGARFSSFSVDLVFLCTCRAYEGWPACEVARPGVIHPGLQTEPQLGVDADPEPPALVTPTLVQHDQPTVRAPQVQVPFEGVQPLAADIPMPLEDQKMLSVFLRLTPSRFTGVMGQDAHEFLTTCRERLRTLGLVESRGADFIAYQLDGPARQWWRTFIQTRPVGSPPVSWDEFSEAFLAKFIPRSLRDHLRDQFYRLEQGSISVAEYETRFHELSRHADMILPTDEERLTMLVLWSIFVARPKGAASRGLGMRAATVNPAPSLEIIMTGPDDDFDRFSLADLHKPLFRHQMVVGVRLVRVRAARCFSRVLQAMVVVLLGVAVDRVAMSVVRWVIGPETALSIVELLPLLMQLPQLYQHLQLEAVVRVRTVEVVSREYGVGRGRHIHFFAAPTRTEAEASDDVITCTILLCQKPALALFDPGSTFSYVSVYYASRLSMMSEPLVAPLRVSTPVGESLVVDQVFRSCLVTIQGRDTWADLILLDMVDFDVILGMDWLSPYRAVLDCFSKTVTLAIHGISPVVWQGSRGSTPVGVISFIRARRLVASGCLSYLAYVRDVSREVPPVESVLVVRDFLDVFPSDLPALPPERDIDFLIELEPVKNQYPLPRIDDLFDQLQGASVFSKIDLRFGYHQLRIRAADILKTAFRTRYGHYEFLVMSFGLTNAPAAFMDLMTRVFKPYLDSFVIVFIDDILIYSRSRAPLTRLTRVDVPFVCSEECEASFLWLNELLTTAPILILPVEGEGFMVYCDASGVGLGCVLMQQWWVIAYASRQLKILERNYHTHDLELAAESSVLMSQMDLNSRQRRWIELLKDYDLSILYHPGKANVVADALSRKAVSMGSLTFLSVEERPLAMDIQFLANSTVRLDISDSRCVLAHMGVQSSLLDRIRGCQFEDEALVALRDRVLAGDGGQATLDPDGVKTEHLRLGGEFQRLPIPEWKWERITMDFIVGLPRTSRGVDNIWVIVDRLTKSSHFLHVQSSFSTERLARIYIREVVRLHGVPVSIISDRGSPFTSSFWRTFQDDLGTRVDLSTTFHPQTDGQSERTIQVLEDMLQACVMDFGGQWDQFLPLAEFAYNNNYYSSIQMAPFEALYGRRCRSPVGWFESTEARPRGTDLLQEALDQVRVIQDRLRMAQSRHQNYADRRRRPLRFSVGDRVFFRVSPMKGVMRFGRRDKLSPRYIGPFEILRTVGEVAYELALPPAFSAIHPVFHVPMLRRYVPDESHVLQYDAVELDDRLTFVEEPIAILARDVKRLRSRAIPVVKVHWRHRPVEEATWETEQEMREQFPVLFEPSARFWVIRSPTYWELSWIRYRVFKECWTPFDSHLFQLLVDWSSRLEYDSLSLRLGVIAACCTSVSSLSYSAVSTHSRRVDGVLRWLLLDWILLEIPSPPGSFFLDELGTYRWLGRFGDIGDRPRAFLSSWAGSVLAGCPRVALSS</sequence>
<dbReference type="PANTHER" id="PTHR37984">
    <property type="entry name" value="PROTEIN CBG26694"/>
    <property type="match status" value="1"/>
</dbReference>
<reference evidence="7" key="1">
    <citation type="submission" date="2003-06" db="EMBL/GenBank/DDBJ databases">
        <authorList>
            <person name="Buell R."/>
            <person name="Liu J."/>
            <person name="Childs K."/>
            <person name="Zaborsky J."/>
            <person name="Tallon L."/>
            <person name="Wirtz U."/>
            <person name="Wei F."/>
            <person name="Kuang H."/>
            <person name="Zhang P."/>
            <person name="Marano M."/>
            <person name="Baker B."/>
        </authorList>
    </citation>
    <scope>NUCLEOTIDE SEQUENCE</scope>
</reference>
<keyword evidence="3" id="KW-0540">Nuclease</keyword>
<dbReference type="InterPro" id="IPR043502">
    <property type="entry name" value="DNA/RNA_pol_sf"/>
</dbReference>
<dbReference type="InterPro" id="IPR005162">
    <property type="entry name" value="Retrotrans_gag_dom"/>
</dbReference>
<dbReference type="EMBL" id="AC145120">
    <property type="protein sequence ID" value="AAT39954.1"/>
    <property type="molecule type" value="Genomic_DNA"/>
</dbReference>
<dbReference type="InterPro" id="IPR041577">
    <property type="entry name" value="RT_RNaseH_2"/>
</dbReference>
<dbReference type="Gene3D" id="3.30.420.10">
    <property type="entry name" value="Ribonuclease H-like superfamily/Ribonuclease H"/>
    <property type="match status" value="1"/>
</dbReference>
<dbReference type="InterPro" id="IPR021109">
    <property type="entry name" value="Peptidase_aspartic_dom_sf"/>
</dbReference>
<feature type="domain" description="Integrase catalytic" evidence="6">
    <location>
        <begin position="1105"/>
        <end position="1268"/>
    </location>
</feature>
<dbReference type="CDD" id="cd00303">
    <property type="entry name" value="retropepsin_like"/>
    <property type="match status" value="1"/>
</dbReference>
<dbReference type="Gene3D" id="2.40.70.10">
    <property type="entry name" value="Acid Proteases"/>
    <property type="match status" value="1"/>
</dbReference>
<dbReference type="CDD" id="cd01647">
    <property type="entry name" value="RT_LTR"/>
    <property type="match status" value="1"/>
</dbReference>
<dbReference type="SUPFAM" id="SSF53098">
    <property type="entry name" value="Ribonuclease H-like"/>
    <property type="match status" value="1"/>
</dbReference>
<name>Q6L428_SOLDE</name>
<evidence type="ECO:0000256" key="1">
    <source>
        <dbReference type="ARBA" id="ARBA00022679"/>
    </source>
</evidence>
<dbReference type="GO" id="GO:0016779">
    <property type="term" value="F:nucleotidyltransferase activity"/>
    <property type="evidence" value="ECO:0007669"/>
    <property type="project" value="UniProtKB-KW"/>
</dbReference>
<keyword evidence="4" id="KW-0378">Hydrolase</keyword>
<keyword evidence="2" id="KW-0548">Nucleotidyltransferase</keyword>
<dbReference type="Pfam" id="PF24626">
    <property type="entry name" value="SH3_Tf2-1"/>
    <property type="match status" value="1"/>
</dbReference>
<evidence type="ECO:0000313" key="7">
    <source>
        <dbReference type="EMBL" id="AAT39954.1"/>
    </source>
</evidence>
<evidence type="ECO:0000259" key="6">
    <source>
        <dbReference type="PROSITE" id="PS50994"/>
    </source>
</evidence>
<dbReference type="GO" id="GO:0003676">
    <property type="term" value="F:nucleic acid binding"/>
    <property type="evidence" value="ECO:0007669"/>
    <property type="project" value="InterPro"/>
</dbReference>
<keyword evidence="4" id="KW-0255">Endonuclease</keyword>
<dbReference type="Gene3D" id="3.30.70.270">
    <property type="match status" value="1"/>
</dbReference>
<dbReference type="InterPro" id="IPR043128">
    <property type="entry name" value="Rev_trsase/Diguanyl_cyclase"/>
</dbReference>
<dbReference type="InterPro" id="IPR001584">
    <property type="entry name" value="Integrase_cat-core"/>
</dbReference>